<evidence type="ECO:0000313" key="3">
    <source>
        <dbReference type="Proteomes" id="UP000641386"/>
    </source>
</evidence>
<proteinExistence type="predicted"/>
<dbReference type="Proteomes" id="UP000641386">
    <property type="component" value="Unassembled WGS sequence"/>
</dbReference>
<dbReference type="AlphaFoldDB" id="A0A918ZMC0"/>
<feature type="region of interest" description="Disordered" evidence="1">
    <location>
        <begin position="72"/>
        <end position="112"/>
    </location>
</feature>
<reference evidence="2" key="2">
    <citation type="submission" date="2020-09" db="EMBL/GenBank/DDBJ databases">
        <authorList>
            <person name="Sun Q."/>
            <person name="Ohkuma M."/>
        </authorList>
    </citation>
    <scope>NUCLEOTIDE SEQUENCE</scope>
    <source>
        <strain evidence="2">JCM 3302</strain>
    </source>
</reference>
<dbReference type="EMBL" id="BNBC01000004">
    <property type="protein sequence ID" value="GHE60954.1"/>
    <property type="molecule type" value="Genomic_DNA"/>
</dbReference>
<name>A0A918ZMC0_9ACTN</name>
<comment type="caution">
    <text evidence="2">The sequence shown here is derived from an EMBL/GenBank/DDBJ whole genome shotgun (WGS) entry which is preliminary data.</text>
</comment>
<keyword evidence="3" id="KW-1185">Reference proteome</keyword>
<protein>
    <submittedName>
        <fullName evidence="2">Uncharacterized protein</fullName>
    </submittedName>
</protein>
<reference evidence="2" key="1">
    <citation type="journal article" date="2014" name="Int. J. Syst. Evol. Microbiol.">
        <title>Complete genome sequence of Corynebacterium casei LMG S-19264T (=DSM 44701T), isolated from a smear-ripened cheese.</title>
        <authorList>
            <consortium name="US DOE Joint Genome Institute (JGI-PGF)"/>
            <person name="Walter F."/>
            <person name="Albersmeier A."/>
            <person name="Kalinowski J."/>
            <person name="Ruckert C."/>
        </authorList>
    </citation>
    <scope>NUCLEOTIDE SEQUENCE</scope>
    <source>
        <strain evidence="2">JCM 3302</strain>
    </source>
</reference>
<organism evidence="2 3">
    <name type="scientific">Streptomyces spiralis</name>
    <dbReference type="NCBI Taxonomy" id="66376"/>
    <lineage>
        <taxon>Bacteria</taxon>
        <taxon>Bacillati</taxon>
        <taxon>Actinomycetota</taxon>
        <taxon>Actinomycetes</taxon>
        <taxon>Kitasatosporales</taxon>
        <taxon>Streptomycetaceae</taxon>
        <taxon>Streptomyces</taxon>
    </lineage>
</organism>
<evidence type="ECO:0000256" key="1">
    <source>
        <dbReference type="SAM" id="MobiDB-lite"/>
    </source>
</evidence>
<accession>A0A918ZMC0</accession>
<sequence length="112" mass="11354">MGAVYLQGLAQRADGGVHRRQVVTQPLGQGRGGSETGQVHVDHVALGRQEMDHRVPGLPVVTDAVQQEQRLAAAHARVGQGHGPRAVRGGDLEGDGGGHGGSSVGESSANAG</sequence>
<gene>
    <name evidence="2" type="ORF">GCM10014715_12860</name>
</gene>
<evidence type="ECO:0000313" key="2">
    <source>
        <dbReference type="EMBL" id="GHE60954.1"/>
    </source>
</evidence>